<dbReference type="InterPro" id="IPR013783">
    <property type="entry name" value="Ig-like_fold"/>
</dbReference>
<feature type="chain" id="PRO_5043537573" evidence="2">
    <location>
        <begin position="47"/>
        <end position="1084"/>
    </location>
</feature>
<dbReference type="Gene3D" id="2.60.40.10">
    <property type="entry name" value="Immunoglobulins"/>
    <property type="match status" value="2"/>
</dbReference>
<gene>
    <name evidence="4" type="ORF">ABEG17_14420</name>
</gene>
<dbReference type="InterPro" id="IPR013320">
    <property type="entry name" value="ConA-like_dom_sf"/>
</dbReference>
<feature type="domain" description="Bacterial Ig-like" evidence="3">
    <location>
        <begin position="669"/>
        <end position="754"/>
    </location>
</feature>
<sequence length="1084" mass="109128">MPRSTPPALLPGSRARAMVHRSTATLAVVATALTTTVAVTAGAASAAPLTTTLFEESFTATSTSQPTWTLPPAPGGNRSCLTAGTTTTPIPSCNVPAIDPSGGGALRLTPSQYSAVGSVFYDAAMPSAQGIDVTFDSYQWGMNGGHPGDGISFVLAATDPSNPSAPATTGPPGGALGYTGDQNAPGLPHGYLGFGLDTVGGFGDGAYTGGCPSTSPASPSVAVRGPGNGSQGYCVLGVQSSNGPLDQPYNRTRPSAPVPVEVVLNPSTTEVTSRGGVSVPAQSWMVAWTPYDTAQRQSMSGLLPSQADLAAAALPQSWYDPQTGVPYQLTFGVAGSTGAWQEVHEVANMRATTLTGQLPVYQLAVTDDSEGSFTSGRPASVMVTPSLSATAGDETRPATVTTTLPDGLVPTNPTVDGYACTTQDQVVACTTTGAGYVAGSQLPSVTIPVTPGSDFLGRGSISAKVSSTDGNPASERRDVTVRSPQSVTFTTTSPTTPLTGGRYDVAAAGGASGNPVTITVDPSTAGNCTLDGGTVTFTHASDCVLVASQAGTEQYLPGTAEQRITVGPDAQAITFDPLTTPAVVGAVQRLAATGGGSGNPVTFAIDPTTTGDACTLADGVLSFTHAGDCVVTADQAGNADWTAAPPVLQTVAVDRAATGLSVAPRLARSVYGQPVTAKATVTGTTGGTVQFILDGSPVGSAVPVGSDGTATSGALAPARDGFLAVGAHQLSAVLTPADPTTHARSTANAQAITVDKAATTASVHVGPTALTATLQVPAPGSGVPTGAVVFSVDGAPVGSAAVVGGVARLAYATPADKDRRVSAAYSGDARFLASSASTARSNPAITARVTSAQGKSRYGWYRTPVTVTFACTTHGASLTAACPAPVTLTASKGGQSVSRTVTAADGGIATVTVGGINLDRVAPRVAVTGVRSGGRYFAGTPGARCSVNDGLSGIASCTLTRVRRGERETITATALDKAGNAARTTVSVTVPTIMIKDAPFANGVYTVRRGHTYTLMVSSPTRPRYVDAAVYPKAPRGHDKYFKSIGRNQWALGVTMDRPMRSGYWNLGVKIGTTVHPVKVRVTS</sequence>
<feature type="region of interest" description="Disordered" evidence="1">
    <location>
        <begin position="160"/>
        <end position="181"/>
    </location>
</feature>
<dbReference type="GO" id="GO:0005975">
    <property type="term" value="P:carbohydrate metabolic process"/>
    <property type="evidence" value="ECO:0007669"/>
    <property type="project" value="UniProtKB-ARBA"/>
</dbReference>
<organism evidence="4">
    <name type="scientific">Pedococcus sp. KACC 23699</name>
    <dbReference type="NCBI Taxonomy" id="3149228"/>
    <lineage>
        <taxon>Bacteria</taxon>
        <taxon>Bacillati</taxon>
        <taxon>Actinomycetota</taxon>
        <taxon>Actinomycetes</taxon>
        <taxon>Micrococcales</taxon>
        <taxon>Intrasporangiaceae</taxon>
        <taxon>Pedococcus</taxon>
    </lineage>
</organism>
<reference evidence="4" key="1">
    <citation type="submission" date="2024-05" db="EMBL/GenBank/DDBJ databases">
        <authorList>
            <person name="Kim S."/>
            <person name="Heo J."/>
            <person name="Choi H."/>
            <person name="Choi Y."/>
            <person name="Kwon S.-W."/>
            <person name="Kim Y."/>
        </authorList>
    </citation>
    <scope>NUCLEOTIDE SEQUENCE</scope>
    <source>
        <strain evidence="4">KACC 23699</strain>
    </source>
</reference>
<feature type="signal peptide" evidence="2">
    <location>
        <begin position="1"/>
        <end position="46"/>
    </location>
</feature>
<dbReference type="Pfam" id="PF16640">
    <property type="entry name" value="Big_3_5"/>
    <property type="match status" value="2"/>
</dbReference>
<dbReference type="EMBL" id="CP157483">
    <property type="protein sequence ID" value="XBO42755.1"/>
    <property type="molecule type" value="Genomic_DNA"/>
</dbReference>
<evidence type="ECO:0000313" key="4">
    <source>
        <dbReference type="EMBL" id="XBO42755.1"/>
    </source>
</evidence>
<dbReference type="AlphaFoldDB" id="A0AAU7JRG0"/>
<evidence type="ECO:0000259" key="3">
    <source>
        <dbReference type="Pfam" id="PF16640"/>
    </source>
</evidence>
<evidence type="ECO:0000256" key="2">
    <source>
        <dbReference type="SAM" id="SignalP"/>
    </source>
</evidence>
<dbReference type="SUPFAM" id="SSF49899">
    <property type="entry name" value="Concanavalin A-like lectins/glucanases"/>
    <property type="match status" value="1"/>
</dbReference>
<proteinExistence type="predicted"/>
<dbReference type="RefSeq" id="WP_406830172.1">
    <property type="nucleotide sequence ID" value="NZ_CP157483.1"/>
</dbReference>
<accession>A0AAU7JRG0</accession>
<feature type="domain" description="Bacterial Ig-like" evidence="3">
    <location>
        <begin position="758"/>
        <end position="838"/>
    </location>
</feature>
<evidence type="ECO:0000256" key="1">
    <source>
        <dbReference type="SAM" id="MobiDB-lite"/>
    </source>
</evidence>
<dbReference type="InterPro" id="IPR032109">
    <property type="entry name" value="Big_3_5"/>
</dbReference>
<protein>
    <submittedName>
        <fullName evidence="4">Ig-like domain repeat protein</fullName>
    </submittedName>
</protein>
<keyword evidence="2" id="KW-0732">Signal</keyword>
<name>A0AAU7JRG0_9MICO</name>
<dbReference type="Gene3D" id="2.60.120.200">
    <property type="match status" value="1"/>
</dbReference>